<dbReference type="KEGG" id="fwa:DCMF_19225"/>
<dbReference type="Proteomes" id="UP000323521">
    <property type="component" value="Chromosome"/>
</dbReference>
<evidence type="ECO:0000313" key="2">
    <source>
        <dbReference type="EMBL" id="ATW26599.1"/>
    </source>
</evidence>
<dbReference type="GO" id="GO:0006139">
    <property type="term" value="P:nucleobase-containing compound metabolic process"/>
    <property type="evidence" value="ECO:0007669"/>
    <property type="project" value="InterPro"/>
</dbReference>
<dbReference type="InterPro" id="IPR018974">
    <property type="entry name" value="Tex-like_N"/>
</dbReference>
<sequence>MTVDIPQIISGETKIPLRKVLNTIELLDQGNTVPFIARYRKEATGELDENQIREIEERLKFHRNLEQRKTEIIRLIDEQGKLTDELREKILSALKPTELEDLYLPYRQKKKTRASMAREKGLEPLALYLLTFPKEGSPEREGEKYASEQVADAAAALQGAMDIVAEMISEDAQVRKWVREYTQAHGFLVVQAKDAKKDSVYRMYYENYREAAAKIVPHRVLAVNRGEREGFLTVSLDVNEEVIFDWLYRRFVKEGVTGELVRKAAVDAYKRLVAPSIEREVRNQLTEQAENHAVTIFAKNLRSLLLQPPVKGKIVLGLDPAYRTGCKWAVMDATGKVLEVGVIYPTPPHNKIPEAEQELARLVRKYRVQAVVIGNGTASRETEQFVAEFIKKSNNPALSYTIVSEAGASVYSASKLAAKEFPKLDVAERSAISIGRRIQDPLAELVKIPPQAAGVGQYQHDIPEKRLEENLSKVVESVVNFVGVDLNTASAPLLSYVAGINATVASNIVTYRDETGGFKSRAELKQVPKLGPKTFEQCAGFLRISQGDFPLDGTAIHPESYRITDKLLKNLDLNLSDIGTKPFIEQLTLLKKNAAGIHAAAEKIGAGVPTLTDIIDSLARPGRDPREELAPPIFRTDVLKIEDLKPGMILKGQVHNVTDFGAFIDIGVKQDGLVHVSEIADRFIRHPLEALSIGDVVTVGVLAVDPQRSRISLTMKGVKLQ</sequence>
<dbReference type="InterPro" id="IPR050437">
    <property type="entry name" value="Ribos_protein_bS1-like"/>
</dbReference>
<protein>
    <submittedName>
        <fullName evidence="2">RNA-binding transcriptional accessory protein</fullName>
    </submittedName>
</protein>
<dbReference type="InterPro" id="IPR023319">
    <property type="entry name" value="Tex-like_HTH_dom_sf"/>
</dbReference>
<feature type="domain" description="S1 motif" evidence="1">
    <location>
        <begin position="647"/>
        <end position="716"/>
    </location>
</feature>
<dbReference type="Gene3D" id="3.30.420.140">
    <property type="entry name" value="YqgF/RNase H-like domain"/>
    <property type="match status" value="1"/>
</dbReference>
<name>A0A3G1KW59_FORW1</name>
<dbReference type="SUPFAM" id="SSF50249">
    <property type="entry name" value="Nucleic acid-binding proteins"/>
    <property type="match status" value="1"/>
</dbReference>
<dbReference type="Gene3D" id="1.10.10.650">
    <property type="entry name" value="RuvA domain 2-like"/>
    <property type="match status" value="1"/>
</dbReference>
<dbReference type="InterPro" id="IPR010994">
    <property type="entry name" value="RuvA_2-like"/>
</dbReference>
<dbReference type="Pfam" id="PF16921">
    <property type="entry name" value="Tex_YqgF"/>
    <property type="match status" value="1"/>
</dbReference>
<reference evidence="2 3" key="1">
    <citation type="submission" date="2016-10" db="EMBL/GenBank/DDBJ databases">
        <title>Complete Genome Sequence of Peptococcaceae strain DCMF.</title>
        <authorList>
            <person name="Edwards R.J."/>
            <person name="Holland S.I."/>
            <person name="Deshpande N.P."/>
            <person name="Wong Y.K."/>
            <person name="Ertan H."/>
            <person name="Manefield M."/>
            <person name="Russell T.L."/>
            <person name="Lee M.J."/>
        </authorList>
    </citation>
    <scope>NUCLEOTIDE SEQUENCE [LARGE SCALE GENOMIC DNA]</scope>
    <source>
        <strain evidence="2 3">DCMF</strain>
    </source>
</reference>
<gene>
    <name evidence="2" type="ORF">DCMF_19225</name>
</gene>
<dbReference type="FunFam" id="1.10.10.650:FF:000001">
    <property type="entry name" value="S1 RNA-binding domain 1"/>
    <property type="match status" value="1"/>
</dbReference>
<accession>A0A3G1KW59</accession>
<dbReference type="SUPFAM" id="SSF47781">
    <property type="entry name" value="RuvA domain 2-like"/>
    <property type="match status" value="2"/>
</dbReference>
<evidence type="ECO:0000313" key="3">
    <source>
        <dbReference type="Proteomes" id="UP000323521"/>
    </source>
</evidence>
<dbReference type="RefSeq" id="WP_214658736.1">
    <property type="nucleotide sequence ID" value="NZ_CP017634.1"/>
</dbReference>
<dbReference type="InterPro" id="IPR003029">
    <property type="entry name" value="S1_domain"/>
</dbReference>
<evidence type="ECO:0000259" key="1">
    <source>
        <dbReference type="PROSITE" id="PS50126"/>
    </source>
</evidence>
<dbReference type="Gene3D" id="2.40.50.140">
    <property type="entry name" value="Nucleic acid-binding proteins"/>
    <property type="match status" value="1"/>
</dbReference>
<dbReference type="InterPro" id="IPR023323">
    <property type="entry name" value="Tex-like_dom_sf"/>
</dbReference>
<dbReference type="CDD" id="cd05685">
    <property type="entry name" value="S1_Tex"/>
    <property type="match status" value="1"/>
</dbReference>
<dbReference type="Pfam" id="PF12836">
    <property type="entry name" value="HHH_3"/>
    <property type="match status" value="1"/>
</dbReference>
<dbReference type="AlphaFoldDB" id="A0A3G1KW59"/>
<organism evidence="2 3">
    <name type="scientific">Formimonas warabiya</name>
    <dbReference type="NCBI Taxonomy" id="1761012"/>
    <lineage>
        <taxon>Bacteria</taxon>
        <taxon>Bacillati</taxon>
        <taxon>Bacillota</taxon>
        <taxon>Clostridia</taxon>
        <taxon>Eubacteriales</taxon>
        <taxon>Peptococcaceae</taxon>
        <taxon>Candidatus Formimonas</taxon>
    </lineage>
</organism>
<dbReference type="Pfam" id="PF09371">
    <property type="entry name" value="Tex_N"/>
    <property type="match status" value="1"/>
</dbReference>
<dbReference type="InterPro" id="IPR006641">
    <property type="entry name" value="YqgF/RNaseH-like_dom"/>
</dbReference>
<dbReference type="PROSITE" id="PS50126">
    <property type="entry name" value="S1"/>
    <property type="match status" value="1"/>
</dbReference>
<dbReference type="GO" id="GO:0006412">
    <property type="term" value="P:translation"/>
    <property type="evidence" value="ECO:0007669"/>
    <property type="project" value="TreeGrafter"/>
</dbReference>
<dbReference type="FunFam" id="2.40.50.140:FF:000051">
    <property type="entry name" value="RNA-binding transcriptional accessory protein"/>
    <property type="match status" value="1"/>
</dbReference>
<dbReference type="InterPro" id="IPR032639">
    <property type="entry name" value="Tex_YqgF"/>
</dbReference>
<keyword evidence="3" id="KW-1185">Reference proteome</keyword>
<dbReference type="InterPro" id="IPR044146">
    <property type="entry name" value="S1_Tex"/>
</dbReference>
<proteinExistence type="predicted"/>
<dbReference type="EMBL" id="CP017634">
    <property type="protein sequence ID" value="ATW26599.1"/>
    <property type="molecule type" value="Genomic_DNA"/>
</dbReference>
<dbReference type="InterPro" id="IPR037027">
    <property type="entry name" value="YqgF/RNaseH-like_dom_sf"/>
</dbReference>
<dbReference type="InterPro" id="IPR012337">
    <property type="entry name" value="RNaseH-like_sf"/>
</dbReference>
<dbReference type="Pfam" id="PF17674">
    <property type="entry name" value="HHH_9"/>
    <property type="match status" value="1"/>
</dbReference>
<dbReference type="Pfam" id="PF22706">
    <property type="entry name" value="Tex_central_region"/>
    <property type="match status" value="1"/>
</dbReference>
<dbReference type="FunFam" id="1.10.150.310:FF:000001">
    <property type="entry name" value="RNA-binding transcriptional accessory protein"/>
    <property type="match status" value="1"/>
</dbReference>
<dbReference type="PANTHER" id="PTHR10724:SF10">
    <property type="entry name" value="S1 RNA-BINDING DOMAIN-CONTAINING PROTEIN 1"/>
    <property type="match status" value="1"/>
</dbReference>
<dbReference type="GO" id="GO:0005737">
    <property type="term" value="C:cytoplasm"/>
    <property type="evidence" value="ECO:0007669"/>
    <property type="project" value="UniProtKB-ARBA"/>
</dbReference>
<dbReference type="GO" id="GO:0003729">
    <property type="term" value="F:mRNA binding"/>
    <property type="evidence" value="ECO:0007669"/>
    <property type="project" value="UniProtKB-ARBA"/>
</dbReference>
<dbReference type="Pfam" id="PF00575">
    <property type="entry name" value="S1"/>
    <property type="match status" value="1"/>
</dbReference>
<dbReference type="Gene3D" id="1.10.150.310">
    <property type="entry name" value="Tex RuvX-like domain-like"/>
    <property type="match status" value="1"/>
</dbReference>
<dbReference type="InterPro" id="IPR041692">
    <property type="entry name" value="HHH_9"/>
</dbReference>
<dbReference type="Gene3D" id="1.10.3500.10">
    <property type="entry name" value="Tex N-terminal region-like"/>
    <property type="match status" value="1"/>
</dbReference>
<dbReference type="InterPro" id="IPR055179">
    <property type="entry name" value="Tex-like_central_region"/>
</dbReference>
<dbReference type="FunFam" id="3.30.420.140:FF:000001">
    <property type="entry name" value="RNA-binding transcriptional accessory protein"/>
    <property type="match status" value="1"/>
</dbReference>
<dbReference type="SUPFAM" id="SSF158832">
    <property type="entry name" value="Tex N-terminal region-like"/>
    <property type="match status" value="1"/>
</dbReference>
<dbReference type="SUPFAM" id="SSF53098">
    <property type="entry name" value="Ribonuclease H-like"/>
    <property type="match status" value="1"/>
</dbReference>
<dbReference type="PANTHER" id="PTHR10724">
    <property type="entry name" value="30S RIBOSOMAL PROTEIN S1"/>
    <property type="match status" value="1"/>
</dbReference>
<dbReference type="SMART" id="SM00732">
    <property type="entry name" value="YqgFc"/>
    <property type="match status" value="1"/>
</dbReference>
<dbReference type="SMART" id="SM00316">
    <property type="entry name" value="S1"/>
    <property type="match status" value="1"/>
</dbReference>
<dbReference type="GO" id="GO:0003735">
    <property type="term" value="F:structural constituent of ribosome"/>
    <property type="evidence" value="ECO:0007669"/>
    <property type="project" value="TreeGrafter"/>
</dbReference>
<dbReference type="InterPro" id="IPR012340">
    <property type="entry name" value="NA-bd_OB-fold"/>
</dbReference>